<organism evidence="2 3">
    <name type="scientific">Mycena maculata</name>
    <dbReference type="NCBI Taxonomy" id="230809"/>
    <lineage>
        <taxon>Eukaryota</taxon>
        <taxon>Fungi</taxon>
        <taxon>Dikarya</taxon>
        <taxon>Basidiomycota</taxon>
        <taxon>Agaricomycotina</taxon>
        <taxon>Agaricomycetes</taxon>
        <taxon>Agaricomycetidae</taxon>
        <taxon>Agaricales</taxon>
        <taxon>Marasmiineae</taxon>
        <taxon>Mycenaceae</taxon>
        <taxon>Mycena</taxon>
    </lineage>
</organism>
<comment type="caution">
    <text evidence="2">The sequence shown here is derived from an EMBL/GenBank/DDBJ whole genome shotgun (WGS) entry which is preliminary data.</text>
</comment>
<keyword evidence="3" id="KW-1185">Reference proteome</keyword>
<feature type="compositionally biased region" description="Polar residues" evidence="1">
    <location>
        <begin position="363"/>
        <end position="374"/>
    </location>
</feature>
<proteinExistence type="predicted"/>
<evidence type="ECO:0000256" key="1">
    <source>
        <dbReference type="SAM" id="MobiDB-lite"/>
    </source>
</evidence>
<protein>
    <submittedName>
        <fullName evidence="2">Uncharacterized protein</fullName>
    </submittedName>
</protein>
<gene>
    <name evidence="2" type="ORF">DFH07DRAFT_768423</name>
</gene>
<dbReference type="Proteomes" id="UP001215280">
    <property type="component" value="Unassembled WGS sequence"/>
</dbReference>
<name>A0AAD7NQP1_9AGAR</name>
<accession>A0AAD7NQP1</accession>
<evidence type="ECO:0000313" key="3">
    <source>
        <dbReference type="Proteomes" id="UP001215280"/>
    </source>
</evidence>
<sequence length="470" mass="52675">MILQRMSHKKLERLVELLGTYFPHDNVHLSSPVKVLLVQLVGSGGAIDTVFVSGNFAKPAANRLLLTLSPSPHGLLFFLHLPLPTPIPSLLHMRSQWDAWWTWSYTLKHLKGDPQLAVEDRFWREAYRKAEANAVKIRVWLTDGGKSILLSINVATFPWIHPKDCPPLVVLVTPPQTWSLYGFWNDEEWVLTDAPVQIKTGKPVFFCLHHVKICTGGPIPKRRLSDASCKALTSSSVISLTSSEESDNEKELEVLRPPSDVSVTYLSVLFLLLAVLPREAQHPPTGNGRLRLNQVKHLIRLARDVRRLQPSPQNFPEAINDLLDLQELLIDQEHIITSKVDPPGSSLLLLTPFDKNQNRLSEDQTGGTDSQTGSLDPKADVKLHDPKTVVVSFLGDKYNECIVEWYHDLDLSEIVRYNGLRLVLHEDQDLDNVSPQPEPKPATMDPSSLITVSVMSAGHGSQFSLYKSAR</sequence>
<dbReference type="EMBL" id="JARJLG010000022">
    <property type="protein sequence ID" value="KAJ7771030.1"/>
    <property type="molecule type" value="Genomic_DNA"/>
</dbReference>
<dbReference type="AlphaFoldDB" id="A0AAD7NQP1"/>
<evidence type="ECO:0000313" key="2">
    <source>
        <dbReference type="EMBL" id="KAJ7771030.1"/>
    </source>
</evidence>
<reference evidence="2" key="1">
    <citation type="submission" date="2023-03" db="EMBL/GenBank/DDBJ databases">
        <title>Massive genome expansion in bonnet fungi (Mycena s.s.) driven by repeated elements and novel gene families across ecological guilds.</title>
        <authorList>
            <consortium name="Lawrence Berkeley National Laboratory"/>
            <person name="Harder C.B."/>
            <person name="Miyauchi S."/>
            <person name="Viragh M."/>
            <person name="Kuo A."/>
            <person name="Thoen E."/>
            <person name="Andreopoulos B."/>
            <person name="Lu D."/>
            <person name="Skrede I."/>
            <person name="Drula E."/>
            <person name="Henrissat B."/>
            <person name="Morin E."/>
            <person name="Kohler A."/>
            <person name="Barry K."/>
            <person name="LaButti K."/>
            <person name="Morin E."/>
            <person name="Salamov A."/>
            <person name="Lipzen A."/>
            <person name="Mereny Z."/>
            <person name="Hegedus B."/>
            <person name="Baldrian P."/>
            <person name="Stursova M."/>
            <person name="Weitz H."/>
            <person name="Taylor A."/>
            <person name="Grigoriev I.V."/>
            <person name="Nagy L.G."/>
            <person name="Martin F."/>
            <person name="Kauserud H."/>
        </authorList>
    </citation>
    <scope>NUCLEOTIDE SEQUENCE</scope>
    <source>
        <strain evidence="2">CBHHK188m</strain>
    </source>
</reference>
<feature type="region of interest" description="Disordered" evidence="1">
    <location>
        <begin position="358"/>
        <end position="380"/>
    </location>
</feature>